<feature type="transmembrane region" description="Helical" evidence="1">
    <location>
        <begin position="6"/>
        <end position="25"/>
    </location>
</feature>
<keyword evidence="1" id="KW-0812">Transmembrane</keyword>
<keyword evidence="3" id="KW-1185">Reference proteome</keyword>
<evidence type="ECO:0000313" key="3">
    <source>
        <dbReference type="Proteomes" id="UP000553766"/>
    </source>
</evidence>
<organism evidence="2 3">
    <name type="scientific">Rubricella aquisinus</name>
    <dbReference type="NCBI Taxonomy" id="2028108"/>
    <lineage>
        <taxon>Bacteria</taxon>
        <taxon>Pseudomonadati</taxon>
        <taxon>Pseudomonadota</taxon>
        <taxon>Alphaproteobacteria</taxon>
        <taxon>Rhodobacterales</taxon>
        <taxon>Paracoccaceae</taxon>
        <taxon>Rubricella</taxon>
    </lineage>
</organism>
<proteinExistence type="predicted"/>
<comment type="caution">
    <text evidence="2">The sequence shown here is derived from an EMBL/GenBank/DDBJ whole genome shotgun (WGS) entry which is preliminary data.</text>
</comment>
<dbReference type="EMBL" id="JACIJS010000007">
    <property type="protein sequence ID" value="MBB5516599.1"/>
    <property type="molecule type" value="Genomic_DNA"/>
</dbReference>
<accession>A0A840WNG7</accession>
<name>A0A840WNG7_9RHOB</name>
<gene>
    <name evidence="2" type="ORF">FHS89_002630</name>
</gene>
<evidence type="ECO:0000256" key="1">
    <source>
        <dbReference type="SAM" id="Phobius"/>
    </source>
</evidence>
<dbReference type="Proteomes" id="UP000553766">
    <property type="component" value="Unassembled WGS sequence"/>
</dbReference>
<keyword evidence="1" id="KW-0472">Membrane</keyword>
<dbReference type="RefSeq" id="WP_184012350.1">
    <property type="nucleotide sequence ID" value="NZ_JACIJS010000007.1"/>
</dbReference>
<keyword evidence="1" id="KW-1133">Transmembrane helix</keyword>
<dbReference type="AlphaFoldDB" id="A0A840WNG7"/>
<protein>
    <submittedName>
        <fullName evidence="2">Uncharacterized protein</fullName>
    </submittedName>
</protein>
<reference evidence="2 3" key="1">
    <citation type="submission" date="2020-08" db="EMBL/GenBank/DDBJ databases">
        <title>Genomic Encyclopedia of Type Strains, Phase IV (KMG-IV): sequencing the most valuable type-strain genomes for metagenomic binning, comparative biology and taxonomic classification.</title>
        <authorList>
            <person name="Goeker M."/>
        </authorList>
    </citation>
    <scope>NUCLEOTIDE SEQUENCE [LARGE SCALE GENOMIC DNA]</scope>
    <source>
        <strain evidence="2 3">DSM 103377</strain>
    </source>
</reference>
<evidence type="ECO:0000313" key="2">
    <source>
        <dbReference type="EMBL" id="MBB5516599.1"/>
    </source>
</evidence>
<sequence length="125" mass="13443">MTLISDGLLIIGALAASLYCFVLAGRLKRLMALDRGLGASIAGLSRQVDEMHKSLAMTRTAAGESSRDLAKLTSRAEIAAGRLELLLATVHERKATPVAKPVPAPRIDPRAELLQSLRDVKRAMR</sequence>